<accession>X0VL17</accession>
<reference evidence="1" key="1">
    <citation type="journal article" date="2014" name="Front. Microbiol.">
        <title>High frequency of phylogenetically diverse reductive dehalogenase-homologous genes in deep subseafloor sedimentary metagenomes.</title>
        <authorList>
            <person name="Kawai M."/>
            <person name="Futagami T."/>
            <person name="Toyoda A."/>
            <person name="Takaki Y."/>
            <person name="Nishi S."/>
            <person name="Hori S."/>
            <person name="Arai W."/>
            <person name="Tsubouchi T."/>
            <person name="Morono Y."/>
            <person name="Uchiyama I."/>
            <person name="Ito T."/>
            <person name="Fujiyama A."/>
            <person name="Inagaki F."/>
            <person name="Takami H."/>
        </authorList>
    </citation>
    <scope>NUCLEOTIDE SEQUENCE</scope>
    <source>
        <strain evidence="1">Expedition CK06-06</strain>
    </source>
</reference>
<dbReference type="EMBL" id="BARS01039445">
    <property type="protein sequence ID" value="GAG18969.1"/>
    <property type="molecule type" value="Genomic_DNA"/>
</dbReference>
<proteinExistence type="predicted"/>
<dbReference type="AlphaFoldDB" id="X0VL17"/>
<gene>
    <name evidence="1" type="ORF">S01H1_60224</name>
</gene>
<sequence>MDIQKDCQNLLNFIQKMKLHKSTNRNTLTPRGNAPISDIYGLTKFSQYSNGRKRKPSQYPGWYNTKLKTDYPQFQELLELFSSNYLSPDFTWTSVVINKNFQCKKHIDSQNIGDSYIVGLG</sequence>
<protein>
    <submittedName>
        <fullName evidence="1">Uncharacterized protein</fullName>
    </submittedName>
</protein>
<feature type="non-terminal residue" evidence="1">
    <location>
        <position position="121"/>
    </location>
</feature>
<name>X0VL17_9ZZZZ</name>
<evidence type="ECO:0000313" key="1">
    <source>
        <dbReference type="EMBL" id="GAG18969.1"/>
    </source>
</evidence>
<organism evidence="1">
    <name type="scientific">marine sediment metagenome</name>
    <dbReference type="NCBI Taxonomy" id="412755"/>
    <lineage>
        <taxon>unclassified sequences</taxon>
        <taxon>metagenomes</taxon>
        <taxon>ecological metagenomes</taxon>
    </lineage>
</organism>
<comment type="caution">
    <text evidence="1">The sequence shown here is derived from an EMBL/GenBank/DDBJ whole genome shotgun (WGS) entry which is preliminary data.</text>
</comment>